<comment type="subcellular location">
    <subcellularLocation>
        <location evidence="1">Membrane</location>
        <topology evidence="1">Multi-pass membrane protein</topology>
    </subcellularLocation>
</comment>
<evidence type="ECO:0000256" key="2">
    <source>
        <dbReference type="ARBA" id="ARBA00022692"/>
    </source>
</evidence>
<keyword evidence="5" id="KW-0472">Membrane</keyword>
<accession>A0A1Q3BEB9</accession>
<dbReference type="InParanoid" id="A0A1Q3BEB9"/>
<evidence type="ECO:0000313" key="7">
    <source>
        <dbReference type="Proteomes" id="UP000187406"/>
    </source>
</evidence>
<dbReference type="PANTHER" id="PTHR15860">
    <property type="entry name" value="UNCHARACTERIZED RING FINGER-CONTAINING PROTEIN"/>
    <property type="match status" value="1"/>
</dbReference>
<comment type="caution">
    <text evidence="6">The sequence shown here is derived from an EMBL/GenBank/DDBJ whole genome shotgun (WGS) entry which is preliminary data.</text>
</comment>
<sequence>MLGLKKEKMESKEFLFVLLHFFIGENQSNFYAIHVICLCMPVFSNVEEHIFQGLTSVEYLMLLYRALLPTPAWYRFFLDKEYGSLFSSLMTGLYLTFKLTYVAEKV</sequence>
<keyword evidence="2" id="KW-0812">Transmembrane</keyword>
<protein>
    <submittedName>
        <fullName evidence="6">Uncharacterized protein</fullName>
    </submittedName>
</protein>
<gene>
    <name evidence="6" type="ORF">CFOL_v3_09886</name>
</gene>
<dbReference type="OrthoDB" id="1747143at2759"/>
<dbReference type="GO" id="GO:0016020">
    <property type="term" value="C:membrane"/>
    <property type="evidence" value="ECO:0007669"/>
    <property type="project" value="UniProtKB-SubCell"/>
</dbReference>
<dbReference type="EMBL" id="BDDD01000475">
    <property type="protein sequence ID" value="GAV66376.1"/>
    <property type="molecule type" value="Genomic_DNA"/>
</dbReference>
<dbReference type="AlphaFoldDB" id="A0A1Q3BEB9"/>
<evidence type="ECO:0000313" key="6">
    <source>
        <dbReference type="EMBL" id="GAV66376.1"/>
    </source>
</evidence>
<reference evidence="7" key="1">
    <citation type="submission" date="2016-04" db="EMBL/GenBank/DDBJ databases">
        <title>Cephalotus genome sequencing.</title>
        <authorList>
            <person name="Fukushima K."/>
            <person name="Hasebe M."/>
            <person name="Fang X."/>
        </authorList>
    </citation>
    <scope>NUCLEOTIDE SEQUENCE [LARGE SCALE GENOMIC DNA]</scope>
    <source>
        <strain evidence="7">cv. St1</strain>
    </source>
</reference>
<organism evidence="6 7">
    <name type="scientific">Cephalotus follicularis</name>
    <name type="common">Albany pitcher plant</name>
    <dbReference type="NCBI Taxonomy" id="3775"/>
    <lineage>
        <taxon>Eukaryota</taxon>
        <taxon>Viridiplantae</taxon>
        <taxon>Streptophyta</taxon>
        <taxon>Embryophyta</taxon>
        <taxon>Tracheophyta</taxon>
        <taxon>Spermatophyta</taxon>
        <taxon>Magnoliopsida</taxon>
        <taxon>eudicotyledons</taxon>
        <taxon>Gunneridae</taxon>
        <taxon>Pentapetalae</taxon>
        <taxon>rosids</taxon>
        <taxon>fabids</taxon>
        <taxon>Oxalidales</taxon>
        <taxon>Cephalotaceae</taxon>
        <taxon>Cephalotus</taxon>
    </lineage>
</organism>
<name>A0A1Q3BEB9_CEPFO</name>
<evidence type="ECO:0000256" key="4">
    <source>
        <dbReference type="ARBA" id="ARBA00022989"/>
    </source>
</evidence>
<proteinExistence type="predicted"/>
<dbReference type="InterPro" id="IPR044235">
    <property type="entry name" value="RNFT1/2"/>
</dbReference>
<evidence type="ECO:0000256" key="5">
    <source>
        <dbReference type="ARBA" id="ARBA00023136"/>
    </source>
</evidence>
<keyword evidence="7" id="KW-1185">Reference proteome</keyword>
<dbReference type="Proteomes" id="UP000187406">
    <property type="component" value="Unassembled WGS sequence"/>
</dbReference>
<dbReference type="GO" id="GO:0061630">
    <property type="term" value="F:ubiquitin protein ligase activity"/>
    <property type="evidence" value="ECO:0007669"/>
    <property type="project" value="InterPro"/>
</dbReference>
<keyword evidence="4" id="KW-1133">Transmembrane helix</keyword>
<dbReference type="GO" id="GO:1904294">
    <property type="term" value="P:positive regulation of ERAD pathway"/>
    <property type="evidence" value="ECO:0007669"/>
    <property type="project" value="InterPro"/>
</dbReference>
<evidence type="ECO:0000256" key="1">
    <source>
        <dbReference type="ARBA" id="ARBA00004141"/>
    </source>
</evidence>
<dbReference type="PANTHER" id="PTHR15860:SF27">
    <property type="entry name" value="RING_U-BOX SUPERFAMILY PROTEIN"/>
    <property type="match status" value="1"/>
</dbReference>
<evidence type="ECO:0000256" key="3">
    <source>
        <dbReference type="ARBA" id="ARBA00022786"/>
    </source>
</evidence>
<keyword evidence="3" id="KW-0833">Ubl conjugation pathway</keyword>